<comment type="caution">
    <text evidence="2">The sequence shown here is derived from an EMBL/GenBank/DDBJ whole genome shotgun (WGS) entry which is preliminary data.</text>
</comment>
<dbReference type="Proteomes" id="UP000623842">
    <property type="component" value="Unassembled WGS sequence"/>
</dbReference>
<sequence>MKVRSDILRTYQTLHTWTGICAGLVLFIGFYAGSLTMFKPAIEAWATPPTHQLTQIEPQRYDALIQQAYAYSDKAKRSLTVNFEQDQSPITWYEQGGSRGINLGNTLTHATLDKNDQLQLQTTPRSELGTLIDQLHRTAGIAGKLGDEDLGVQILGIAAALYFIAIVSGVIFLLPTLVKTLFALRTNKGASRFWLDSHNLVGVLSLPFHFIIAWSVVIFAFHHPLYDGLQAIYGDKPLFAEDPAESNKQIYNIEQLPSIDTYREKVAELAPGYQLKSIEFSRLTSDAPTAALEVVTDNQLMRGGFSDFIYIHAFTMDIAYTSIMPPGENSYNTIVKSFFALHFGNYAGNTGRWIYFLLGLMGAFLFYTGNLLWLEKRRQKSPQQTRSSKFMAALTVAVCLGSIAGVAITLFANKWLYIMGTSINHGYLWCYYLVFFATIIYSFSRGAAIAAIHLQQLISFACAGIVMTTVVTALVPQWHIWSTFDTSTLIVDFVAVVFAIIFYVAAQKTKHRALNGEENSVWYIGKTPVAQPALNLAESK</sequence>
<feature type="transmembrane region" description="Helical" evidence="1">
    <location>
        <begin position="456"/>
        <end position="475"/>
    </location>
</feature>
<evidence type="ECO:0000313" key="2">
    <source>
        <dbReference type="EMBL" id="GHF78033.1"/>
    </source>
</evidence>
<accession>A0A919EGY5</accession>
<feature type="transmembrane region" description="Helical" evidence="1">
    <location>
        <begin position="390"/>
        <end position="411"/>
    </location>
</feature>
<feature type="transmembrane region" description="Helical" evidence="1">
    <location>
        <begin position="12"/>
        <end position="32"/>
    </location>
</feature>
<dbReference type="AlphaFoldDB" id="A0A919EGY5"/>
<dbReference type="RefSeq" id="WP_189766794.1">
    <property type="nucleotide sequence ID" value="NZ_BNCK01000001.1"/>
</dbReference>
<feature type="transmembrane region" description="Helical" evidence="1">
    <location>
        <begin position="487"/>
        <end position="506"/>
    </location>
</feature>
<organism evidence="2 3">
    <name type="scientific">Thalassotalea marina</name>
    <dbReference type="NCBI Taxonomy" id="1673741"/>
    <lineage>
        <taxon>Bacteria</taxon>
        <taxon>Pseudomonadati</taxon>
        <taxon>Pseudomonadota</taxon>
        <taxon>Gammaproteobacteria</taxon>
        <taxon>Alteromonadales</taxon>
        <taxon>Colwelliaceae</taxon>
        <taxon>Thalassotalea</taxon>
    </lineage>
</organism>
<keyword evidence="1" id="KW-0472">Membrane</keyword>
<reference evidence="2" key="1">
    <citation type="journal article" date="2014" name="Int. J. Syst. Evol. Microbiol.">
        <title>Complete genome sequence of Corynebacterium casei LMG S-19264T (=DSM 44701T), isolated from a smear-ripened cheese.</title>
        <authorList>
            <consortium name="US DOE Joint Genome Institute (JGI-PGF)"/>
            <person name="Walter F."/>
            <person name="Albersmeier A."/>
            <person name="Kalinowski J."/>
            <person name="Ruckert C."/>
        </authorList>
    </citation>
    <scope>NUCLEOTIDE SEQUENCE</scope>
    <source>
        <strain evidence="2">KCTC 42731</strain>
    </source>
</reference>
<keyword evidence="1" id="KW-1133">Transmembrane helix</keyword>
<evidence type="ECO:0000256" key="1">
    <source>
        <dbReference type="SAM" id="Phobius"/>
    </source>
</evidence>
<keyword evidence="3" id="KW-1185">Reference proteome</keyword>
<dbReference type="Pfam" id="PF03929">
    <property type="entry name" value="PepSY_TM"/>
    <property type="match status" value="1"/>
</dbReference>
<gene>
    <name evidence="2" type="ORF">GCM10017161_01340</name>
</gene>
<evidence type="ECO:0000313" key="3">
    <source>
        <dbReference type="Proteomes" id="UP000623842"/>
    </source>
</evidence>
<proteinExistence type="predicted"/>
<feature type="transmembrane region" description="Helical" evidence="1">
    <location>
        <begin position="426"/>
        <end position="444"/>
    </location>
</feature>
<protein>
    <submittedName>
        <fullName evidence="2">Peptidase</fullName>
    </submittedName>
</protein>
<feature type="transmembrane region" description="Helical" evidence="1">
    <location>
        <begin position="199"/>
        <end position="221"/>
    </location>
</feature>
<name>A0A919EGY5_9GAMM</name>
<feature type="transmembrane region" description="Helical" evidence="1">
    <location>
        <begin position="154"/>
        <end position="178"/>
    </location>
</feature>
<feature type="transmembrane region" description="Helical" evidence="1">
    <location>
        <begin position="353"/>
        <end position="374"/>
    </location>
</feature>
<dbReference type="PANTHER" id="PTHR34219:SF9">
    <property type="entry name" value="IRON-REGULATED INNER MEMBRANE PROTEIN"/>
    <property type="match status" value="1"/>
</dbReference>
<keyword evidence="1" id="KW-0812">Transmembrane</keyword>
<dbReference type="InterPro" id="IPR005625">
    <property type="entry name" value="PepSY-ass_TM"/>
</dbReference>
<dbReference type="PANTHER" id="PTHR34219">
    <property type="entry name" value="IRON-REGULATED INNER MEMBRANE PROTEIN-RELATED"/>
    <property type="match status" value="1"/>
</dbReference>
<reference evidence="2" key="2">
    <citation type="submission" date="2020-09" db="EMBL/GenBank/DDBJ databases">
        <authorList>
            <person name="Sun Q."/>
            <person name="Kim S."/>
        </authorList>
    </citation>
    <scope>NUCLEOTIDE SEQUENCE</scope>
    <source>
        <strain evidence="2">KCTC 42731</strain>
    </source>
</reference>
<dbReference type="EMBL" id="BNCK01000001">
    <property type="protein sequence ID" value="GHF78033.1"/>
    <property type="molecule type" value="Genomic_DNA"/>
</dbReference>